<dbReference type="Pfam" id="PF04545">
    <property type="entry name" value="Sigma70_r4"/>
    <property type="match status" value="1"/>
</dbReference>
<sequence length="507" mass="54041">MRRYVGFREFVQRDQRSLVGTALLLTGSHEQAIRLVLQAVRTVGLTWPPAAWESPGEHARIALYHGFLRRPTAAGPTALVRLPPRRRLIVVACLHNGRTPAELADILGLSEETVEAEVAEALDTLTKGDRRRLTNRFATQAGEASVPDLSARSLKALRRRTRRRFLLTAAALVLAAGFIVALTPQGQVWTSALAAGEKAPRTPAATGSASPSPQPAAAPGPWKMPPTPFVIRYAVPAKCPGDDPEPPLTGKILCSGWTLGLMSDHNPGQHPDLLKVDCEPGLCEAAVSLPDAVQNLGHEMDGYRELSPAVSRDGRRIAYLSAAERRYVAHDLPTGTKRYLSPALTPADIAHGPSVAVSADGRHFTVNLASGRLRTDFATGSAAPVPSGELTPAEKAAPRLDEEYPVWVGSPTGRHAAAVPGAPHGDTLHIVDAASRRVVKRVPLPPLGEPVTGEAVGWLNAREVVVELTGRASKDILGFYRVDATTGRARRLPGIPAEDRAVIGTAP</sequence>
<dbReference type="InterPro" id="IPR036388">
    <property type="entry name" value="WH-like_DNA-bd_sf"/>
</dbReference>
<protein>
    <recommendedName>
        <fullName evidence="3">RNA polymerase sigma-70 region 4 domain-containing protein</fullName>
    </recommendedName>
</protein>
<feature type="compositionally biased region" description="Low complexity" evidence="1">
    <location>
        <begin position="201"/>
        <end position="211"/>
    </location>
</feature>
<gene>
    <name evidence="4" type="ORF">FHS22_001529</name>
</gene>
<dbReference type="Proteomes" id="UP000562352">
    <property type="component" value="Unassembled WGS sequence"/>
</dbReference>
<evidence type="ECO:0000256" key="2">
    <source>
        <dbReference type="SAM" id="Phobius"/>
    </source>
</evidence>
<evidence type="ECO:0000256" key="1">
    <source>
        <dbReference type="SAM" id="MobiDB-lite"/>
    </source>
</evidence>
<evidence type="ECO:0000259" key="3">
    <source>
        <dbReference type="Pfam" id="PF04545"/>
    </source>
</evidence>
<evidence type="ECO:0000313" key="4">
    <source>
        <dbReference type="EMBL" id="MBB5962270.1"/>
    </source>
</evidence>
<dbReference type="Gene3D" id="2.120.10.30">
    <property type="entry name" value="TolB, C-terminal domain"/>
    <property type="match status" value="1"/>
</dbReference>
<feature type="transmembrane region" description="Helical" evidence="2">
    <location>
        <begin position="165"/>
        <end position="183"/>
    </location>
</feature>
<dbReference type="InterPro" id="IPR007630">
    <property type="entry name" value="RNA_pol_sigma70_r4"/>
</dbReference>
<keyword evidence="2" id="KW-0812">Transmembrane</keyword>
<feature type="region of interest" description="Disordered" evidence="1">
    <location>
        <begin position="199"/>
        <end position="222"/>
    </location>
</feature>
<dbReference type="InterPro" id="IPR013324">
    <property type="entry name" value="RNA_pol_sigma_r3/r4-like"/>
</dbReference>
<comment type="caution">
    <text evidence="4">The sequence shown here is derived from an EMBL/GenBank/DDBJ whole genome shotgun (WGS) entry which is preliminary data.</text>
</comment>
<dbReference type="Gene3D" id="1.10.10.10">
    <property type="entry name" value="Winged helix-like DNA-binding domain superfamily/Winged helix DNA-binding domain"/>
    <property type="match status" value="1"/>
</dbReference>
<dbReference type="GO" id="GO:0003700">
    <property type="term" value="F:DNA-binding transcription factor activity"/>
    <property type="evidence" value="ECO:0007669"/>
    <property type="project" value="InterPro"/>
</dbReference>
<keyword evidence="5" id="KW-1185">Reference proteome</keyword>
<dbReference type="GO" id="GO:0006352">
    <property type="term" value="P:DNA-templated transcription initiation"/>
    <property type="evidence" value="ECO:0007669"/>
    <property type="project" value="InterPro"/>
</dbReference>
<proteinExistence type="predicted"/>
<dbReference type="RefSeq" id="WP_184939592.1">
    <property type="nucleotide sequence ID" value="NZ_BAAAWZ010000001.1"/>
</dbReference>
<dbReference type="EMBL" id="JACHJJ010000003">
    <property type="protein sequence ID" value="MBB5962270.1"/>
    <property type="molecule type" value="Genomic_DNA"/>
</dbReference>
<keyword evidence="2" id="KW-0472">Membrane</keyword>
<evidence type="ECO:0000313" key="5">
    <source>
        <dbReference type="Proteomes" id="UP000562352"/>
    </source>
</evidence>
<organism evidence="4 5">
    <name type="scientific">Planomonospora venezuelensis</name>
    <dbReference type="NCBI Taxonomy" id="1999"/>
    <lineage>
        <taxon>Bacteria</taxon>
        <taxon>Bacillati</taxon>
        <taxon>Actinomycetota</taxon>
        <taxon>Actinomycetes</taxon>
        <taxon>Streptosporangiales</taxon>
        <taxon>Streptosporangiaceae</taxon>
        <taxon>Planomonospora</taxon>
    </lineage>
</organism>
<dbReference type="SUPFAM" id="SSF88659">
    <property type="entry name" value="Sigma3 and sigma4 domains of RNA polymerase sigma factors"/>
    <property type="match status" value="1"/>
</dbReference>
<feature type="compositionally biased region" description="Pro residues" evidence="1">
    <location>
        <begin position="212"/>
        <end position="222"/>
    </location>
</feature>
<dbReference type="InterPro" id="IPR011044">
    <property type="entry name" value="Quino_amine_DH_bsu"/>
</dbReference>
<name>A0A841CXX6_PLAVE</name>
<accession>A0A841CXX6</accession>
<dbReference type="InterPro" id="IPR011042">
    <property type="entry name" value="6-blade_b-propeller_TolB-like"/>
</dbReference>
<keyword evidence="2" id="KW-1133">Transmembrane helix</keyword>
<dbReference type="SUPFAM" id="SSF50969">
    <property type="entry name" value="YVTN repeat-like/Quinoprotein amine dehydrogenase"/>
    <property type="match status" value="1"/>
</dbReference>
<feature type="domain" description="RNA polymerase sigma-70 region 4" evidence="3">
    <location>
        <begin position="78"/>
        <end position="125"/>
    </location>
</feature>
<reference evidence="4 5" key="1">
    <citation type="submission" date="2020-08" db="EMBL/GenBank/DDBJ databases">
        <title>Genomic Encyclopedia of Type Strains, Phase III (KMG-III): the genomes of soil and plant-associated and newly described type strains.</title>
        <authorList>
            <person name="Whitman W."/>
        </authorList>
    </citation>
    <scope>NUCLEOTIDE SEQUENCE [LARGE SCALE GENOMIC DNA]</scope>
    <source>
        <strain evidence="4 5">CECT 3303</strain>
    </source>
</reference>
<dbReference type="AlphaFoldDB" id="A0A841CXX6"/>